<reference evidence="2" key="1">
    <citation type="journal article" date="2015" name="Nature">
        <title>Complex archaea that bridge the gap between prokaryotes and eukaryotes.</title>
        <authorList>
            <person name="Spang A."/>
            <person name="Saw J.H."/>
            <person name="Jorgensen S.L."/>
            <person name="Zaremba-Niedzwiedzka K."/>
            <person name="Martijn J."/>
            <person name="Lind A.E."/>
            <person name="van Eijk R."/>
            <person name="Schleper C."/>
            <person name="Guy L."/>
            <person name="Ettema T.J."/>
        </authorList>
    </citation>
    <scope>NUCLEOTIDE SEQUENCE</scope>
</reference>
<name>A0A0F9T4E3_9ZZZZ</name>
<gene>
    <name evidence="2" type="ORF">LCGC14_0373150</name>
</gene>
<evidence type="ECO:0000256" key="1">
    <source>
        <dbReference type="SAM" id="Phobius"/>
    </source>
</evidence>
<accession>A0A0F9T4E3</accession>
<keyword evidence="1" id="KW-0812">Transmembrane</keyword>
<keyword evidence="1" id="KW-1133">Transmembrane helix</keyword>
<keyword evidence="1" id="KW-0472">Membrane</keyword>
<proteinExistence type="predicted"/>
<dbReference type="EMBL" id="LAZR01000299">
    <property type="protein sequence ID" value="KKN76120.1"/>
    <property type="molecule type" value="Genomic_DNA"/>
</dbReference>
<dbReference type="AlphaFoldDB" id="A0A0F9T4E3"/>
<organism evidence="2">
    <name type="scientific">marine sediment metagenome</name>
    <dbReference type="NCBI Taxonomy" id="412755"/>
    <lineage>
        <taxon>unclassified sequences</taxon>
        <taxon>metagenomes</taxon>
        <taxon>ecological metagenomes</taxon>
    </lineage>
</organism>
<feature type="transmembrane region" description="Helical" evidence="1">
    <location>
        <begin position="6"/>
        <end position="33"/>
    </location>
</feature>
<protein>
    <submittedName>
        <fullName evidence="2">Uncharacterized protein</fullName>
    </submittedName>
</protein>
<sequence>MTLNQIYSVLGAAIILGYVALMALIAVATVYMIGSMTTGWPA</sequence>
<evidence type="ECO:0000313" key="2">
    <source>
        <dbReference type="EMBL" id="KKN76120.1"/>
    </source>
</evidence>
<comment type="caution">
    <text evidence="2">The sequence shown here is derived from an EMBL/GenBank/DDBJ whole genome shotgun (WGS) entry which is preliminary data.</text>
</comment>